<comment type="caution">
    <text evidence="2">The sequence shown here is derived from an EMBL/GenBank/DDBJ whole genome shotgun (WGS) entry which is preliminary data.</text>
</comment>
<reference evidence="2 3" key="1">
    <citation type="submission" date="2018-06" db="EMBL/GenBank/DDBJ databases">
        <title>Complete Genomes of Monosporascus.</title>
        <authorList>
            <person name="Robinson A.J."/>
            <person name="Natvig D.O."/>
        </authorList>
    </citation>
    <scope>NUCLEOTIDE SEQUENCE [LARGE SCALE GENOMIC DNA]</scope>
    <source>
        <strain evidence="2 3">CBS 110550</strain>
    </source>
</reference>
<protein>
    <submittedName>
        <fullName evidence="2">Uncharacterized protein</fullName>
    </submittedName>
</protein>
<evidence type="ECO:0000313" key="3">
    <source>
        <dbReference type="Proteomes" id="UP000293360"/>
    </source>
</evidence>
<proteinExistence type="predicted"/>
<dbReference type="OrthoDB" id="5392033at2759"/>
<name>A0A4Q4T2B3_9PEZI</name>
<keyword evidence="1" id="KW-0808">Transferase</keyword>
<accession>A0A4Q4T2B3</accession>
<gene>
    <name evidence="2" type="ORF">DL764_007903</name>
</gene>
<dbReference type="Proteomes" id="UP000293360">
    <property type="component" value="Unassembled WGS sequence"/>
</dbReference>
<dbReference type="InterPro" id="IPR017795">
    <property type="entry name" value="ABBA_NscD-like"/>
</dbReference>
<dbReference type="PANTHER" id="PTHR40627">
    <property type="entry name" value="INDOLE PRENYLTRANSFERASE TDIB-RELATED"/>
    <property type="match status" value="1"/>
</dbReference>
<evidence type="ECO:0000256" key="1">
    <source>
        <dbReference type="ARBA" id="ARBA00022679"/>
    </source>
</evidence>
<organism evidence="2 3">
    <name type="scientific">Monosporascus ibericus</name>
    <dbReference type="NCBI Taxonomy" id="155417"/>
    <lineage>
        <taxon>Eukaryota</taxon>
        <taxon>Fungi</taxon>
        <taxon>Dikarya</taxon>
        <taxon>Ascomycota</taxon>
        <taxon>Pezizomycotina</taxon>
        <taxon>Sordariomycetes</taxon>
        <taxon>Xylariomycetidae</taxon>
        <taxon>Xylariales</taxon>
        <taxon>Xylariales incertae sedis</taxon>
        <taxon>Monosporascus</taxon>
    </lineage>
</organism>
<sequence>MVSTAVKFTFLAKAAIPSLRLSDLYRRLSRRAGRIMNQDRLLIPDSRCRLRSIALRLLDLRGQNKPQRQGEVVHAVHLRAARPLASSAAATTPPTQGYPYKQGLGIAEAVRADLRWFNVLAAEFFLSSEQETAAVKAMMLPNLAPVPQYYIALDLNGGQRQMKVYFCPLIKHMTTGMNSGRGHLQHSRPPRSRVRGSLKVIGDFRVKRPEPVKLHTRTESKAWDNIRHQVTLGGRRNDETTLKGLEILGEIWNLLLDEPETTLDSSVSKPVNDPTTVWRASIIHSWKVYPGKDLPDVKVEAGLGLGYGWDM</sequence>
<dbReference type="GO" id="GO:0016765">
    <property type="term" value="F:transferase activity, transferring alkyl or aryl (other than methyl) groups"/>
    <property type="evidence" value="ECO:0007669"/>
    <property type="project" value="InterPro"/>
</dbReference>
<dbReference type="EMBL" id="QJNU01000574">
    <property type="protein sequence ID" value="RYO93974.1"/>
    <property type="molecule type" value="Genomic_DNA"/>
</dbReference>
<evidence type="ECO:0000313" key="2">
    <source>
        <dbReference type="EMBL" id="RYO93974.1"/>
    </source>
</evidence>
<dbReference type="PANTHER" id="PTHR40627:SF5">
    <property type="entry name" value="INDOLE PRENYLTRANSFERASE TDIB"/>
    <property type="match status" value="1"/>
</dbReference>
<dbReference type="Pfam" id="PF11991">
    <property type="entry name" value="Trp_DMAT"/>
    <property type="match status" value="2"/>
</dbReference>
<dbReference type="AlphaFoldDB" id="A0A4Q4T2B3"/>
<keyword evidence="3" id="KW-1185">Reference proteome</keyword>
<dbReference type="GO" id="GO:0009820">
    <property type="term" value="P:alkaloid metabolic process"/>
    <property type="evidence" value="ECO:0007669"/>
    <property type="project" value="InterPro"/>
</dbReference>